<organism evidence="3 4">
    <name type="scientific">Nitzschia inconspicua</name>
    <dbReference type="NCBI Taxonomy" id="303405"/>
    <lineage>
        <taxon>Eukaryota</taxon>
        <taxon>Sar</taxon>
        <taxon>Stramenopiles</taxon>
        <taxon>Ochrophyta</taxon>
        <taxon>Bacillariophyta</taxon>
        <taxon>Bacillariophyceae</taxon>
        <taxon>Bacillariophycidae</taxon>
        <taxon>Bacillariales</taxon>
        <taxon>Bacillariaceae</taxon>
        <taxon>Nitzschia</taxon>
    </lineage>
</organism>
<dbReference type="Pfam" id="PF01535">
    <property type="entry name" value="PPR"/>
    <property type="match status" value="1"/>
</dbReference>
<feature type="region of interest" description="Disordered" evidence="2">
    <location>
        <begin position="67"/>
        <end position="105"/>
    </location>
</feature>
<evidence type="ECO:0000256" key="1">
    <source>
        <dbReference type="ARBA" id="ARBA00022737"/>
    </source>
</evidence>
<dbReference type="PANTHER" id="PTHR47942:SF63">
    <property type="entry name" value="PENTATRICOPEPTIDE REPEAT-CONTAINING PROTEIN"/>
    <property type="match status" value="1"/>
</dbReference>
<feature type="compositionally biased region" description="Polar residues" evidence="2">
    <location>
        <begin position="67"/>
        <end position="88"/>
    </location>
</feature>
<reference evidence="3" key="1">
    <citation type="journal article" date="2021" name="Sci. Rep.">
        <title>Diploid genomic architecture of Nitzschia inconspicua, an elite biomass production diatom.</title>
        <authorList>
            <person name="Oliver A."/>
            <person name="Podell S."/>
            <person name="Pinowska A."/>
            <person name="Traller J.C."/>
            <person name="Smith S.R."/>
            <person name="McClure R."/>
            <person name="Beliaev A."/>
            <person name="Bohutskyi P."/>
            <person name="Hill E.A."/>
            <person name="Rabines A."/>
            <person name="Zheng H."/>
            <person name="Allen L.Z."/>
            <person name="Kuo A."/>
            <person name="Grigoriev I.V."/>
            <person name="Allen A.E."/>
            <person name="Hazlebeck D."/>
            <person name="Allen E.E."/>
        </authorList>
    </citation>
    <scope>NUCLEOTIDE SEQUENCE</scope>
    <source>
        <strain evidence="3">Hildebrandi</strain>
    </source>
</reference>
<dbReference type="Proteomes" id="UP000693970">
    <property type="component" value="Unassembled WGS sequence"/>
</dbReference>
<gene>
    <name evidence="3" type="ORF">IV203_002995</name>
</gene>
<dbReference type="PANTHER" id="PTHR47942">
    <property type="entry name" value="TETRATRICOPEPTIDE REPEAT (TPR)-LIKE SUPERFAMILY PROTEIN-RELATED"/>
    <property type="match status" value="1"/>
</dbReference>
<comment type="caution">
    <text evidence="3">The sequence shown here is derived from an EMBL/GenBank/DDBJ whole genome shotgun (WGS) entry which is preliminary data.</text>
</comment>
<accession>A0A9K3L2M8</accession>
<dbReference type="InterPro" id="IPR002885">
    <property type="entry name" value="PPR_rpt"/>
</dbReference>
<dbReference type="EMBL" id="JAGRRH010000016">
    <property type="protein sequence ID" value="KAG7353640.1"/>
    <property type="molecule type" value="Genomic_DNA"/>
</dbReference>
<reference evidence="3" key="2">
    <citation type="submission" date="2021-04" db="EMBL/GenBank/DDBJ databases">
        <authorList>
            <person name="Podell S."/>
        </authorList>
    </citation>
    <scope>NUCLEOTIDE SEQUENCE</scope>
    <source>
        <strain evidence="3">Hildebrandi</strain>
    </source>
</reference>
<dbReference type="InterPro" id="IPR051222">
    <property type="entry name" value="PPR/CCM1_RNA-binding"/>
</dbReference>
<evidence type="ECO:0000313" key="4">
    <source>
        <dbReference type="Proteomes" id="UP000693970"/>
    </source>
</evidence>
<name>A0A9K3L2M8_9STRA</name>
<keyword evidence="4" id="KW-1185">Reference proteome</keyword>
<evidence type="ECO:0000256" key="2">
    <source>
        <dbReference type="SAM" id="MobiDB-lite"/>
    </source>
</evidence>
<keyword evidence="1" id="KW-0677">Repeat</keyword>
<evidence type="ECO:0000313" key="3">
    <source>
        <dbReference type="EMBL" id="KAG7353640.1"/>
    </source>
</evidence>
<feature type="compositionally biased region" description="Basic residues" evidence="2">
    <location>
        <begin position="90"/>
        <end position="102"/>
    </location>
</feature>
<dbReference type="AlphaFoldDB" id="A0A9K3L2M8"/>
<dbReference type="OrthoDB" id="185373at2759"/>
<sequence>MFRSMSLLESLVQVATRRSRQWHPCRQQQDVVVRWHNGWSCHHHYLTGNGSQSLPSWNRTARSFATQNYDNDARKQNNNFPPRRSANSKQKQHTRTTKKRPYQQKAQSFLEAVRNGRIQRQVVPQKVEELLLLCISDTAQQEPSDGPLALDLLNAGISNSNLPHERLIPRLFSLACQILVRSGNPQAFREVHRQLWRLLDGHQTFLVNEKIPATVAYNSRYVNDACSQLIHFKVMQAVNKKTQLDKRSLQEIQHLIERLEQYHTDPTVPLVGDAPFEDSVVTFLCHQQKTREAFERVRQKVKSYNTFDIIPYQPPNSTFTTIVASFAKAKQPEQARKVIEWMLTEQESKTGSIVPPPNVACFNALAHAYATVGGTNAGYKAEETLQWMQELRETKFSDLVPDVSSFNITINAWARSGHSDAPQRAEKVLQQMIQLSEAGQDISPTEESWCSVMNTWVNSSKPGSVDRVAAILDLMEQLYDNNSGTKLMSDVPYTTYVKAWEKESERRRGRRIEAECTDNILQVIDRMEARGLHLTPEIFNAVLTATAKISPNNGILYFLELERLYRDGRVQLATRTFNIGLNAIATLNRPDAEEKAFHVLQRMEEYAKTDPTVTPSRYTFNIMIKALSRSHDIDAAERADTLLRKMDAMPLISPDCTSYITCIIAWGRSQQSDKFERVKELLIRFLQSSAREDARQSVGTVNVFNAALSVCHHNAVATDVSSAKTAMFVMQEIRRNDVRPDQTTYTSFFKVMAKFDLHGHSESSELSRFLKEEFVHCIDDGMVAPDIMKAVIRIAPAVLVDIIGKDIDCWDVFAVPSNWSKNVKN</sequence>
<proteinExistence type="predicted"/>
<protein>
    <submittedName>
        <fullName evidence="3">PPR: pentatricopeptide repeat domain containing protein</fullName>
    </submittedName>
</protein>